<feature type="transmembrane region" description="Helical" evidence="6">
    <location>
        <begin position="33"/>
        <end position="53"/>
    </location>
</feature>
<keyword evidence="4 6" id="KW-1133">Transmembrane helix</keyword>
<name>A0A0F9HDS8_9ZZZZ</name>
<keyword evidence="5 6" id="KW-0472">Membrane</keyword>
<evidence type="ECO:0000256" key="6">
    <source>
        <dbReference type="SAM" id="Phobius"/>
    </source>
</evidence>
<comment type="similarity">
    <text evidence="2">Belongs to the CcmB/CycW/HelB family.</text>
</comment>
<dbReference type="Pfam" id="PF03379">
    <property type="entry name" value="CcmB"/>
    <property type="match status" value="1"/>
</dbReference>
<gene>
    <name evidence="7" type="ORF">LCGC14_1795960</name>
</gene>
<reference evidence="7" key="1">
    <citation type="journal article" date="2015" name="Nature">
        <title>Complex archaea that bridge the gap between prokaryotes and eukaryotes.</title>
        <authorList>
            <person name="Spang A."/>
            <person name="Saw J.H."/>
            <person name="Jorgensen S.L."/>
            <person name="Zaremba-Niedzwiedzka K."/>
            <person name="Martijn J."/>
            <person name="Lind A.E."/>
            <person name="van Eijk R."/>
            <person name="Schleper C."/>
            <person name="Guy L."/>
            <person name="Ettema T.J."/>
        </authorList>
    </citation>
    <scope>NUCLEOTIDE SEQUENCE</scope>
</reference>
<proteinExistence type="inferred from homology"/>
<dbReference type="GO" id="GO:0017004">
    <property type="term" value="P:cytochrome complex assembly"/>
    <property type="evidence" value="ECO:0007669"/>
    <property type="project" value="InterPro"/>
</dbReference>
<feature type="transmembrane region" description="Helical" evidence="6">
    <location>
        <begin position="106"/>
        <end position="133"/>
    </location>
</feature>
<dbReference type="GO" id="GO:0015232">
    <property type="term" value="F:heme transmembrane transporter activity"/>
    <property type="evidence" value="ECO:0007669"/>
    <property type="project" value="InterPro"/>
</dbReference>
<comment type="subcellular location">
    <subcellularLocation>
        <location evidence="1">Membrane</location>
        <topology evidence="1">Multi-pass membrane protein</topology>
    </subcellularLocation>
</comment>
<dbReference type="EMBL" id="LAZR01017234">
    <property type="protein sequence ID" value="KKM01287.1"/>
    <property type="molecule type" value="Genomic_DNA"/>
</dbReference>
<accession>A0A0F9HDS8</accession>
<feature type="transmembrane region" description="Helical" evidence="6">
    <location>
        <begin position="145"/>
        <end position="168"/>
    </location>
</feature>
<sequence>MRNEKITPKTRLKLIKTLLAKDLKSEIRQINDLFSVLLFGIISIFIFSSVYNFGTQYQNMPLEVFVIENWLIIFFTLIFIMTKLFVKEKDSGTLGGLLTSPISSNLIILSKVLYCLILLIIVEIFLFLFSFFISAPSIENLSLDIIITYIVLGVLLPTIDLAICGSLVSAFSMYVKNKSFILPILLFPLILPIVNPIMSINIKIMEGEFFSNLFYEMIFLIAHISLMSSILALISQTLLYD</sequence>
<dbReference type="GO" id="GO:0016020">
    <property type="term" value="C:membrane"/>
    <property type="evidence" value="ECO:0007669"/>
    <property type="project" value="UniProtKB-SubCell"/>
</dbReference>
<organism evidence="7">
    <name type="scientific">marine sediment metagenome</name>
    <dbReference type="NCBI Taxonomy" id="412755"/>
    <lineage>
        <taxon>unclassified sequences</taxon>
        <taxon>metagenomes</taxon>
        <taxon>ecological metagenomes</taxon>
    </lineage>
</organism>
<evidence type="ECO:0000256" key="2">
    <source>
        <dbReference type="ARBA" id="ARBA00010544"/>
    </source>
</evidence>
<evidence type="ECO:0000256" key="3">
    <source>
        <dbReference type="ARBA" id="ARBA00022692"/>
    </source>
</evidence>
<dbReference type="AlphaFoldDB" id="A0A0F9HDS8"/>
<feature type="transmembrane region" description="Helical" evidence="6">
    <location>
        <begin position="65"/>
        <end position="86"/>
    </location>
</feature>
<keyword evidence="3 6" id="KW-0812">Transmembrane</keyword>
<evidence type="ECO:0000256" key="1">
    <source>
        <dbReference type="ARBA" id="ARBA00004141"/>
    </source>
</evidence>
<dbReference type="InterPro" id="IPR003544">
    <property type="entry name" value="Cyt_c_biogenesis_CcmB"/>
</dbReference>
<protein>
    <recommendedName>
        <fullName evidence="8">ABC-2 type transporter domain-containing protein</fullName>
    </recommendedName>
</protein>
<evidence type="ECO:0000256" key="5">
    <source>
        <dbReference type="ARBA" id="ARBA00023136"/>
    </source>
</evidence>
<evidence type="ECO:0008006" key="8">
    <source>
        <dbReference type="Google" id="ProtNLM"/>
    </source>
</evidence>
<feature type="transmembrane region" description="Helical" evidence="6">
    <location>
        <begin position="218"/>
        <end position="240"/>
    </location>
</feature>
<comment type="caution">
    <text evidence="7">The sequence shown here is derived from an EMBL/GenBank/DDBJ whole genome shotgun (WGS) entry which is preliminary data.</text>
</comment>
<evidence type="ECO:0000313" key="7">
    <source>
        <dbReference type="EMBL" id="KKM01287.1"/>
    </source>
</evidence>
<evidence type="ECO:0000256" key="4">
    <source>
        <dbReference type="ARBA" id="ARBA00022989"/>
    </source>
</evidence>
<feature type="transmembrane region" description="Helical" evidence="6">
    <location>
        <begin position="180"/>
        <end position="198"/>
    </location>
</feature>